<feature type="compositionally biased region" description="Low complexity" evidence="1">
    <location>
        <begin position="1"/>
        <end position="11"/>
    </location>
</feature>
<evidence type="ECO:0000313" key="2">
    <source>
        <dbReference type="EMBL" id="KHJ92419.1"/>
    </source>
</evidence>
<reference evidence="2 3" key="1">
    <citation type="submission" date="2014-03" db="EMBL/GenBank/DDBJ databases">
        <title>Draft genome of the hookworm Oesophagostomum dentatum.</title>
        <authorList>
            <person name="Mitreva M."/>
        </authorList>
    </citation>
    <scope>NUCLEOTIDE SEQUENCE [LARGE SCALE GENOMIC DNA]</scope>
    <source>
        <strain evidence="2 3">OD-Hann</strain>
    </source>
</reference>
<proteinExistence type="predicted"/>
<feature type="compositionally biased region" description="Polar residues" evidence="1">
    <location>
        <begin position="48"/>
        <end position="58"/>
    </location>
</feature>
<feature type="region of interest" description="Disordered" evidence="1">
    <location>
        <begin position="44"/>
        <end position="77"/>
    </location>
</feature>
<dbReference type="AlphaFoldDB" id="A0A0B1T597"/>
<dbReference type="Proteomes" id="UP000053660">
    <property type="component" value="Unassembled WGS sequence"/>
</dbReference>
<accession>A0A0B1T597</accession>
<feature type="region of interest" description="Disordered" evidence="1">
    <location>
        <begin position="1"/>
        <end position="30"/>
    </location>
</feature>
<name>A0A0B1T597_OESDE</name>
<dbReference type="EMBL" id="KN551366">
    <property type="protein sequence ID" value="KHJ92419.1"/>
    <property type="molecule type" value="Genomic_DNA"/>
</dbReference>
<dbReference type="InterPro" id="IPR020149">
    <property type="entry name" value="Uncharacterised_C02F5.10"/>
</dbReference>
<keyword evidence="3" id="KW-1185">Reference proteome</keyword>
<gene>
    <name evidence="2" type="ORF">OESDEN_07697</name>
</gene>
<dbReference type="Pfam" id="PF17309">
    <property type="entry name" value="DUF5356"/>
    <property type="match status" value="1"/>
</dbReference>
<evidence type="ECO:0000256" key="1">
    <source>
        <dbReference type="SAM" id="MobiDB-lite"/>
    </source>
</evidence>
<dbReference type="OrthoDB" id="5862792at2759"/>
<sequence length="126" mass="14115">MSTYPSSISEEQLQELSDDEWSKTDTDASADFLDLEKDEEIISVPSPYKQNLQQQQMEEASGQRKRSTTVSSDGIDSSEKKFEAIEKFSQLVKAVTALLNEDRVKNNGIEVHVSVRIVGSEEAKTE</sequence>
<organism evidence="2 3">
    <name type="scientific">Oesophagostomum dentatum</name>
    <name type="common">Nodular worm</name>
    <dbReference type="NCBI Taxonomy" id="61180"/>
    <lineage>
        <taxon>Eukaryota</taxon>
        <taxon>Metazoa</taxon>
        <taxon>Ecdysozoa</taxon>
        <taxon>Nematoda</taxon>
        <taxon>Chromadorea</taxon>
        <taxon>Rhabditida</taxon>
        <taxon>Rhabditina</taxon>
        <taxon>Rhabditomorpha</taxon>
        <taxon>Strongyloidea</taxon>
        <taxon>Strongylidae</taxon>
        <taxon>Oesophagostomum</taxon>
    </lineage>
</organism>
<protein>
    <submittedName>
        <fullName evidence="2">Uncharacterized protein</fullName>
    </submittedName>
</protein>
<evidence type="ECO:0000313" key="3">
    <source>
        <dbReference type="Proteomes" id="UP000053660"/>
    </source>
</evidence>